<evidence type="ECO:0000313" key="1">
    <source>
        <dbReference type="EMBL" id="ODN95830.1"/>
    </source>
</evidence>
<dbReference type="GeneID" id="30193661"/>
<protein>
    <submittedName>
        <fullName evidence="1">Uncharacterized protein</fullName>
    </submittedName>
</protein>
<name>A0A1E3J4L9_9TREE</name>
<organism evidence="1 2">
    <name type="scientific">Cryptococcus wingfieldii CBS 7118</name>
    <dbReference type="NCBI Taxonomy" id="1295528"/>
    <lineage>
        <taxon>Eukaryota</taxon>
        <taxon>Fungi</taxon>
        <taxon>Dikarya</taxon>
        <taxon>Basidiomycota</taxon>
        <taxon>Agaricomycotina</taxon>
        <taxon>Tremellomycetes</taxon>
        <taxon>Tremellales</taxon>
        <taxon>Cryptococcaceae</taxon>
        <taxon>Cryptococcus</taxon>
    </lineage>
</organism>
<keyword evidence="2" id="KW-1185">Reference proteome</keyword>
<reference evidence="1 2" key="1">
    <citation type="submission" date="2016-06" db="EMBL/GenBank/DDBJ databases">
        <title>Evolution of pathogenesis and genome organization in the Tremellales.</title>
        <authorList>
            <person name="Cuomo C."/>
            <person name="Litvintseva A."/>
            <person name="Heitman J."/>
            <person name="Chen Y."/>
            <person name="Sun S."/>
            <person name="Springer D."/>
            <person name="Dromer F."/>
            <person name="Young S."/>
            <person name="Zeng Q."/>
            <person name="Chapman S."/>
            <person name="Gujja S."/>
            <person name="Saif S."/>
            <person name="Birren B."/>
        </authorList>
    </citation>
    <scope>NUCLEOTIDE SEQUENCE [LARGE SCALE GENOMIC DNA]</scope>
    <source>
        <strain evidence="1 2">CBS 7118</strain>
    </source>
</reference>
<comment type="caution">
    <text evidence="1">The sequence shown here is derived from an EMBL/GenBank/DDBJ whole genome shotgun (WGS) entry which is preliminary data.</text>
</comment>
<gene>
    <name evidence="1" type="ORF">L198_04448</name>
</gene>
<dbReference type="RefSeq" id="XP_019031495.1">
    <property type="nucleotide sequence ID" value="XM_019176567.1"/>
</dbReference>
<accession>A0A1E3J4L9</accession>
<evidence type="ECO:0000313" key="2">
    <source>
        <dbReference type="Proteomes" id="UP000094819"/>
    </source>
</evidence>
<dbReference type="Proteomes" id="UP000094819">
    <property type="component" value="Unassembled WGS sequence"/>
</dbReference>
<proteinExistence type="predicted"/>
<dbReference type="EMBL" id="AWGH01000012">
    <property type="protein sequence ID" value="ODN95830.1"/>
    <property type="molecule type" value="Genomic_DNA"/>
</dbReference>
<sequence>MTTTTTFSSWNEVKANEGSNMDLRRVLPLLSFFTTSEIEEQLSSNTFLPLYLNDNCELPPIKFKITGGNVSVCDDDDAGDEESTNAKRNTYLQWRSRCLEYS</sequence>
<dbReference type="AlphaFoldDB" id="A0A1E3J4L9"/>